<dbReference type="NCBIfam" id="TIGR04131">
    <property type="entry name" value="Bac_Flav_CTERM"/>
    <property type="match status" value="1"/>
</dbReference>
<feature type="domain" description="PKD" evidence="1">
    <location>
        <begin position="214"/>
        <end position="264"/>
    </location>
</feature>
<accession>A0ABW5XU65</accession>
<feature type="domain" description="PKD" evidence="1">
    <location>
        <begin position="49"/>
        <end position="90"/>
    </location>
</feature>
<dbReference type="InterPro" id="IPR026341">
    <property type="entry name" value="T9SS_type_B"/>
</dbReference>
<protein>
    <submittedName>
        <fullName evidence="2">PKD domain-containing protein</fullName>
    </submittedName>
</protein>
<dbReference type="InterPro" id="IPR013783">
    <property type="entry name" value="Ig-like_fold"/>
</dbReference>
<evidence type="ECO:0000313" key="2">
    <source>
        <dbReference type="EMBL" id="MFD2866428.1"/>
    </source>
</evidence>
<dbReference type="EMBL" id="JBHUON010000026">
    <property type="protein sequence ID" value="MFD2866428.1"/>
    <property type="molecule type" value="Genomic_DNA"/>
</dbReference>
<dbReference type="RefSeq" id="WP_377130049.1">
    <property type="nucleotide sequence ID" value="NZ_JBHUHN010000001.1"/>
</dbReference>
<dbReference type="CDD" id="cd00146">
    <property type="entry name" value="PKD"/>
    <property type="match status" value="3"/>
</dbReference>
<evidence type="ECO:0000259" key="1">
    <source>
        <dbReference type="PROSITE" id="PS50093"/>
    </source>
</evidence>
<dbReference type="Proteomes" id="UP001597601">
    <property type="component" value="Unassembled WGS sequence"/>
</dbReference>
<reference evidence="3" key="1">
    <citation type="journal article" date="2019" name="Int. J. Syst. Evol. Microbiol.">
        <title>The Global Catalogue of Microorganisms (GCM) 10K type strain sequencing project: providing services to taxonomists for standard genome sequencing and annotation.</title>
        <authorList>
            <consortium name="The Broad Institute Genomics Platform"/>
            <consortium name="The Broad Institute Genome Sequencing Center for Infectious Disease"/>
            <person name="Wu L."/>
            <person name="Ma J."/>
        </authorList>
    </citation>
    <scope>NUCLEOTIDE SEQUENCE [LARGE SCALE GENOMIC DNA]</scope>
    <source>
        <strain evidence="3">KCTC 52232</strain>
    </source>
</reference>
<feature type="domain" description="PKD" evidence="1">
    <location>
        <begin position="129"/>
        <end position="175"/>
    </location>
</feature>
<dbReference type="Pfam" id="PF18911">
    <property type="entry name" value="PKD_4"/>
    <property type="match status" value="3"/>
</dbReference>
<dbReference type="Gene3D" id="2.60.40.10">
    <property type="entry name" value="Immunoglobulins"/>
    <property type="match status" value="3"/>
</dbReference>
<gene>
    <name evidence="2" type="ORF">ACFSYC_17160</name>
</gene>
<keyword evidence="3" id="KW-1185">Reference proteome</keyword>
<comment type="caution">
    <text evidence="2">The sequence shown here is derived from an EMBL/GenBank/DDBJ whole genome shotgun (WGS) entry which is preliminary data.</text>
</comment>
<name>A0ABW5XU65_9SPHI</name>
<organism evidence="2 3">
    <name type="scientific">Mucilaginibacter antarcticus</name>
    <dbReference type="NCBI Taxonomy" id="1855725"/>
    <lineage>
        <taxon>Bacteria</taxon>
        <taxon>Pseudomonadati</taxon>
        <taxon>Bacteroidota</taxon>
        <taxon>Sphingobacteriia</taxon>
        <taxon>Sphingobacteriales</taxon>
        <taxon>Sphingobacteriaceae</taxon>
        <taxon>Mucilaginibacter</taxon>
    </lineage>
</organism>
<proteinExistence type="predicted"/>
<dbReference type="PROSITE" id="PS50093">
    <property type="entry name" value="PKD"/>
    <property type="match status" value="3"/>
</dbReference>
<dbReference type="SUPFAM" id="SSF49299">
    <property type="entry name" value="PKD domain"/>
    <property type="match status" value="3"/>
</dbReference>
<dbReference type="InterPro" id="IPR000601">
    <property type="entry name" value="PKD_dom"/>
</dbReference>
<dbReference type="Pfam" id="PF13585">
    <property type="entry name" value="CHU_C"/>
    <property type="match status" value="1"/>
</dbReference>
<dbReference type="InterPro" id="IPR022409">
    <property type="entry name" value="PKD/Chitinase_dom"/>
</dbReference>
<dbReference type="SMART" id="SM00089">
    <property type="entry name" value="PKD"/>
    <property type="match status" value="4"/>
</dbReference>
<dbReference type="InterPro" id="IPR035986">
    <property type="entry name" value="PKD_dom_sf"/>
</dbReference>
<evidence type="ECO:0000313" key="3">
    <source>
        <dbReference type="Proteomes" id="UP001597601"/>
    </source>
</evidence>
<sequence>MLSLIFGFCSNSYAQLCPTRPTAAFTFVNDTTTCLLRNVVKFTNTSTLNGSPITSWQWNFGDGETDNTPNPTHTYRAYGKFNVMLTVSSASCPSTSPVQEVSTLPTMRPAFDVDVQICPNAPVRVIDRSDSERPIKMWTVNYGDGTIVSYTKNTNWTHVYTKTGKYTISLTLTSTDAQACVSDLAQKDIQVSGVSFAICQSEETQFTDETDPVGTKGFTYNWDFGDPAGSTLTNQNTSRLKNPSHKYTNNGTYTATLTVSSPNGCVDAVGAKTFTIGVPVANFDIANKTSLCGADSVAFLDKTDTTSKIKRLVWFYDLVDHPEDSISITKGQMSKDKTYRHFYGVNNSNAPITYKARLITRIGGACPDPTLTMDVVIYPTPVVTLRINGNTFASPYALCLGAGAVNISAAANLPGTATFTGKGIVNGNIFDPAISGAGTFTITCIYTSGNTPCVSTSTFNIIVGSPVVTLPATVGVLEGKPTQLNPNVVGTGTNLTFAWSPTTGISDPTTRNPFFSPTQDTKYTLEVTAVGGCKSSATVMVNVLKTPIVPNTFTPNNDGINDTWSIQYLNTYTAATVEVFNRNGARVYYSNGYPKPWDGTVNNSVLPIGVYYYVINPRSGRPAIVGSLTIIK</sequence>